<evidence type="ECO:0000313" key="3">
    <source>
        <dbReference type="Proteomes" id="UP000622797"/>
    </source>
</evidence>
<proteinExistence type="predicted"/>
<protein>
    <submittedName>
        <fullName evidence="2">Uncharacterized protein</fullName>
    </submittedName>
</protein>
<dbReference type="AlphaFoldDB" id="A0A8H4U2Q1"/>
<accession>A0A8H4U2Q1</accession>
<feature type="region of interest" description="Disordered" evidence="1">
    <location>
        <begin position="92"/>
        <end position="117"/>
    </location>
</feature>
<gene>
    <name evidence="2" type="ORF">FSARC_4191</name>
</gene>
<dbReference type="EMBL" id="JABEXW010000200">
    <property type="protein sequence ID" value="KAF4968394.1"/>
    <property type="molecule type" value="Genomic_DNA"/>
</dbReference>
<reference evidence="2" key="2">
    <citation type="submission" date="2020-05" db="EMBL/GenBank/DDBJ databases">
        <authorList>
            <person name="Kim H.-S."/>
            <person name="Proctor R.H."/>
            <person name="Brown D.W."/>
        </authorList>
    </citation>
    <scope>NUCLEOTIDE SEQUENCE</scope>
    <source>
        <strain evidence="2">NRRL 20472</strain>
    </source>
</reference>
<feature type="compositionally biased region" description="Acidic residues" evidence="1">
    <location>
        <begin position="98"/>
        <end position="108"/>
    </location>
</feature>
<name>A0A8H4U2Q1_9HYPO</name>
<keyword evidence="3" id="KW-1185">Reference proteome</keyword>
<reference evidence="2" key="1">
    <citation type="journal article" date="2020" name="BMC Genomics">
        <title>Correction to: Identification and distribution of gene clusters required for synthesis of sphingolipid metabolism inhibitors in diverse species of the filamentous fungus Fusarium.</title>
        <authorList>
            <person name="Kim H.S."/>
            <person name="Lohmar J.M."/>
            <person name="Busman M."/>
            <person name="Brown D.W."/>
            <person name="Naumann T.A."/>
            <person name="Divon H.H."/>
            <person name="Lysoe E."/>
            <person name="Uhlig S."/>
            <person name="Proctor R.H."/>
        </authorList>
    </citation>
    <scope>NUCLEOTIDE SEQUENCE</scope>
    <source>
        <strain evidence="2">NRRL 20472</strain>
    </source>
</reference>
<comment type="caution">
    <text evidence="2">The sequence shown here is derived from an EMBL/GenBank/DDBJ whole genome shotgun (WGS) entry which is preliminary data.</text>
</comment>
<organism evidence="2 3">
    <name type="scientific">Fusarium sarcochroum</name>
    <dbReference type="NCBI Taxonomy" id="1208366"/>
    <lineage>
        <taxon>Eukaryota</taxon>
        <taxon>Fungi</taxon>
        <taxon>Dikarya</taxon>
        <taxon>Ascomycota</taxon>
        <taxon>Pezizomycotina</taxon>
        <taxon>Sordariomycetes</taxon>
        <taxon>Hypocreomycetidae</taxon>
        <taxon>Hypocreales</taxon>
        <taxon>Nectriaceae</taxon>
        <taxon>Fusarium</taxon>
        <taxon>Fusarium lateritium species complex</taxon>
    </lineage>
</organism>
<evidence type="ECO:0000313" key="2">
    <source>
        <dbReference type="EMBL" id="KAF4968394.1"/>
    </source>
</evidence>
<dbReference type="Proteomes" id="UP000622797">
    <property type="component" value="Unassembled WGS sequence"/>
</dbReference>
<evidence type="ECO:0000256" key="1">
    <source>
        <dbReference type="SAM" id="MobiDB-lite"/>
    </source>
</evidence>
<dbReference type="OrthoDB" id="3204049at2759"/>
<sequence>MAHQAGVLPWDTFASIFELKDANPCQHDAKDFHPRDDPDNSKRLSDFTETLLRKAFADARLERTKYAEIYEAPDENEVIVTDEVAKRITSTIERWQPEDDGSDLDDESTPVKHPRRRQLCPHTNESDICKCALPFKERKMSAFQRSLTYNGCHEFESVNGEAFRNLEIVKTLLLHGEMEPILRACAYPLCGLGASWEEATCDCMSPDLGWDRMCLFPIQIYIMLNLVYCFPETWDRNGSPIDNYGDIKTYQFVIRNCTRSSYASEIPTYPHRKFFGIEKGQFNLYPEPYDLARWIHIMKRDDDFNDMEYYPFGLISWQEFYNFEKPIGYQPHVTDIPQVRAMLCHKSLPVELADMILETASYTPKRSLPVFGKPFHPQNRAELDRYLDQCWQLIVRCIMMGYEVPHMDIEFLVRELVKQCLWETFGCECAFRLFFPA</sequence>